<comment type="caution">
    <text evidence="2">The sequence shown here is derived from an EMBL/GenBank/DDBJ whole genome shotgun (WGS) entry which is preliminary data.</text>
</comment>
<feature type="signal peptide" evidence="1">
    <location>
        <begin position="1"/>
        <end position="21"/>
    </location>
</feature>
<organism evidence="2 3">
    <name type="scientific">Kutzneria chonburiensis</name>
    <dbReference type="NCBI Taxonomy" id="1483604"/>
    <lineage>
        <taxon>Bacteria</taxon>
        <taxon>Bacillati</taxon>
        <taxon>Actinomycetota</taxon>
        <taxon>Actinomycetes</taxon>
        <taxon>Pseudonocardiales</taxon>
        <taxon>Pseudonocardiaceae</taxon>
        <taxon>Kutzneria</taxon>
    </lineage>
</organism>
<evidence type="ECO:0000313" key="3">
    <source>
        <dbReference type="Proteomes" id="UP001589810"/>
    </source>
</evidence>
<keyword evidence="3" id="KW-1185">Reference proteome</keyword>
<sequence length="144" mass="14429">MPAGAALALLLLMTGCGSVHPGNGSSDVSSTNLPMPTGGAPTGLNHAVPDPSVVDLRKTRFDRVTAGTGTDLVVQYTAGGKADCAKLGRVDVAETADAVTVTVQLGRLPTAQCGGEQPMIAASFETTVTLKSPLGGRQVRDGAA</sequence>
<reference evidence="2 3" key="1">
    <citation type="submission" date="2024-09" db="EMBL/GenBank/DDBJ databases">
        <authorList>
            <person name="Sun Q."/>
            <person name="Mori K."/>
        </authorList>
    </citation>
    <scope>NUCLEOTIDE SEQUENCE [LARGE SCALE GENOMIC DNA]</scope>
    <source>
        <strain evidence="2 3">TBRC 1432</strain>
    </source>
</reference>
<dbReference type="EMBL" id="JBHLUD010000004">
    <property type="protein sequence ID" value="MFC0543096.1"/>
    <property type="molecule type" value="Genomic_DNA"/>
</dbReference>
<evidence type="ECO:0000256" key="1">
    <source>
        <dbReference type="SAM" id="SignalP"/>
    </source>
</evidence>
<dbReference type="RefSeq" id="WP_273941494.1">
    <property type="nucleotide sequence ID" value="NZ_CP097263.1"/>
</dbReference>
<proteinExistence type="predicted"/>
<gene>
    <name evidence="2" type="ORF">ACFFH7_16470</name>
</gene>
<name>A0ABV6MS08_9PSEU</name>
<accession>A0ABV6MS08</accession>
<protein>
    <submittedName>
        <fullName evidence="2">Uncharacterized protein</fullName>
    </submittedName>
</protein>
<dbReference type="Proteomes" id="UP001589810">
    <property type="component" value="Unassembled WGS sequence"/>
</dbReference>
<feature type="chain" id="PRO_5045415956" evidence="1">
    <location>
        <begin position="22"/>
        <end position="144"/>
    </location>
</feature>
<keyword evidence="1" id="KW-0732">Signal</keyword>
<evidence type="ECO:0000313" key="2">
    <source>
        <dbReference type="EMBL" id="MFC0543096.1"/>
    </source>
</evidence>